<dbReference type="PANTHER" id="PTHR30146">
    <property type="entry name" value="LACI-RELATED TRANSCRIPTIONAL REPRESSOR"/>
    <property type="match status" value="1"/>
</dbReference>
<dbReference type="CDD" id="cd06267">
    <property type="entry name" value="PBP1_LacI_sugar_binding-like"/>
    <property type="match status" value="1"/>
</dbReference>
<evidence type="ECO:0000259" key="4">
    <source>
        <dbReference type="Pfam" id="PF00532"/>
    </source>
</evidence>
<protein>
    <submittedName>
        <fullName evidence="5">Substrate-binding domain-containing protein</fullName>
    </submittedName>
</protein>
<evidence type="ECO:0000313" key="6">
    <source>
        <dbReference type="Proteomes" id="UP001363035"/>
    </source>
</evidence>
<keyword evidence="6" id="KW-1185">Reference proteome</keyword>
<evidence type="ECO:0000256" key="3">
    <source>
        <dbReference type="ARBA" id="ARBA00023163"/>
    </source>
</evidence>
<evidence type="ECO:0000256" key="1">
    <source>
        <dbReference type="ARBA" id="ARBA00023015"/>
    </source>
</evidence>
<dbReference type="Proteomes" id="UP001363035">
    <property type="component" value="Unassembled WGS sequence"/>
</dbReference>
<dbReference type="EMBL" id="JAYLLN010000039">
    <property type="protein sequence ID" value="MEI5985992.1"/>
    <property type="molecule type" value="Genomic_DNA"/>
</dbReference>
<organism evidence="5 6">
    <name type="scientific">Sphingobacterium tenebrionis</name>
    <dbReference type="NCBI Taxonomy" id="3111775"/>
    <lineage>
        <taxon>Bacteria</taxon>
        <taxon>Pseudomonadati</taxon>
        <taxon>Bacteroidota</taxon>
        <taxon>Sphingobacteriia</taxon>
        <taxon>Sphingobacteriales</taxon>
        <taxon>Sphingobacteriaceae</taxon>
        <taxon>Sphingobacterium</taxon>
    </lineage>
</organism>
<keyword evidence="3" id="KW-0804">Transcription</keyword>
<name>A0ABU8I913_9SPHI</name>
<sequence length="257" mass="28397">MAAKGLKTGKSNSIGLIIPYLSSAFQSQILEGAQQTALEYNVNLIFMQSRENEKIEKECLQALIQQNIDGIIIAPSANSSISYLKQSKKQVPLVLVDRIDFELDSPKIGVDSEFGAYQATRHLLENGRKEILVLAGKNLGVNSTRILGYKKALQDFKIPFYPEHIIQINHGQESKELMNNLKLMLERKLKEFDQPIGLLGITDTLTVNSLGVLHQLGKKVPQDVSVIGFANLLFAESLNPPLSCIVQPAIKMGRTAV</sequence>
<keyword evidence="2" id="KW-0238">DNA-binding</keyword>
<comment type="caution">
    <text evidence="5">The sequence shown here is derived from an EMBL/GenBank/DDBJ whole genome shotgun (WGS) entry which is preliminary data.</text>
</comment>
<feature type="domain" description="Periplasmic binding protein/LacI sugar binding" evidence="4">
    <location>
        <begin position="12"/>
        <end position="232"/>
    </location>
</feature>
<dbReference type="Gene3D" id="3.40.50.2300">
    <property type="match status" value="2"/>
</dbReference>
<dbReference type="Pfam" id="PF00532">
    <property type="entry name" value="Peripla_BP_1"/>
    <property type="match status" value="1"/>
</dbReference>
<dbReference type="PANTHER" id="PTHR30146:SF109">
    <property type="entry name" value="HTH-TYPE TRANSCRIPTIONAL REGULATOR GALS"/>
    <property type="match status" value="1"/>
</dbReference>
<dbReference type="RefSeq" id="WP_336557926.1">
    <property type="nucleotide sequence ID" value="NZ_JAYLLN010000039.1"/>
</dbReference>
<gene>
    <name evidence="5" type="ORF">VJ786_13890</name>
</gene>
<accession>A0ABU8I913</accession>
<dbReference type="SUPFAM" id="SSF53822">
    <property type="entry name" value="Periplasmic binding protein-like I"/>
    <property type="match status" value="1"/>
</dbReference>
<reference evidence="5 6" key="1">
    <citation type="submission" date="2024-01" db="EMBL/GenBank/DDBJ databases">
        <title>Sphingobacterium tenebrionis sp. nov., a novel endophyte isolated from tenebrio molitor intestines.</title>
        <authorList>
            <person name="Zhang C."/>
        </authorList>
    </citation>
    <scope>NUCLEOTIDE SEQUENCE [LARGE SCALE GENOMIC DNA]</scope>
    <source>
        <strain evidence="5 6">PU5-4</strain>
    </source>
</reference>
<dbReference type="InterPro" id="IPR028082">
    <property type="entry name" value="Peripla_BP_I"/>
</dbReference>
<evidence type="ECO:0000313" key="5">
    <source>
        <dbReference type="EMBL" id="MEI5985992.1"/>
    </source>
</evidence>
<dbReference type="InterPro" id="IPR001761">
    <property type="entry name" value="Peripla_BP/Lac1_sug-bd_dom"/>
</dbReference>
<proteinExistence type="predicted"/>
<keyword evidence="1" id="KW-0805">Transcription regulation</keyword>
<evidence type="ECO:0000256" key="2">
    <source>
        <dbReference type="ARBA" id="ARBA00023125"/>
    </source>
</evidence>